<feature type="coiled-coil region" evidence="1">
    <location>
        <begin position="187"/>
        <end position="228"/>
    </location>
</feature>
<dbReference type="Proteomes" id="UP000428333">
    <property type="component" value="Linkage Group LG04"/>
</dbReference>
<protein>
    <submittedName>
        <fullName evidence="3">Uncharacterized protein</fullName>
    </submittedName>
</protein>
<organism evidence="3 4">
    <name type="scientific">Rhododendron williamsianum</name>
    <dbReference type="NCBI Taxonomy" id="262921"/>
    <lineage>
        <taxon>Eukaryota</taxon>
        <taxon>Viridiplantae</taxon>
        <taxon>Streptophyta</taxon>
        <taxon>Embryophyta</taxon>
        <taxon>Tracheophyta</taxon>
        <taxon>Spermatophyta</taxon>
        <taxon>Magnoliopsida</taxon>
        <taxon>eudicotyledons</taxon>
        <taxon>Gunneridae</taxon>
        <taxon>Pentapetalae</taxon>
        <taxon>asterids</taxon>
        <taxon>Ericales</taxon>
        <taxon>Ericaceae</taxon>
        <taxon>Ericoideae</taxon>
        <taxon>Rhodoreae</taxon>
        <taxon>Rhododendron</taxon>
    </lineage>
</organism>
<evidence type="ECO:0000313" key="3">
    <source>
        <dbReference type="EMBL" id="KAE9462355.1"/>
    </source>
</evidence>
<evidence type="ECO:0000256" key="1">
    <source>
        <dbReference type="SAM" id="Coils"/>
    </source>
</evidence>
<name>A0A6A4LWB5_9ERIC</name>
<proteinExistence type="predicted"/>
<evidence type="ECO:0000313" key="4">
    <source>
        <dbReference type="Proteomes" id="UP000428333"/>
    </source>
</evidence>
<keyword evidence="1" id="KW-0175">Coiled coil</keyword>
<dbReference type="EMBL" id="QEFC01000900">
    <property type="protein sequence ID" value="KAE9462355.1"/>
    <property type="molecule type" value="Genomic_DNA"/>
</dbReference>
<reference evidence="3 4" key="1">
    <citation type="journal article" date="2019" name="Genome Biol. Evol.">
        <title>The Rhododendron genome and chromosomal organization provide insight into shared whole-genome duplications across the heath family (Ericaceae).</title>
        <authorList>
            <person name="Soza V.L."/>
            <person name="Lindsley D."/>
            <person name="Waalkes A."/>
            <person name="Ramage E."/>
            <person name="Patwardhan R.P."/>
            <person name="Burton J.N."/>
            <person name="Adey A."/>
            <person name="Kumar A."/>
            <person name="Qiu R."/>
            <person name="Shendure J."/>
            <person name="Hall B."/>
        </authorList>
    </citation>
    <scope>NUCLEOTIDE SEQUENCE [LARGE SCALE GENOMIC DNA]</scope>
    <source>
        <strain evidence="3">RSF 1966-606</strain>
    </source>
</reference>
<feature type="region of interest" description="Disordered" evidence="2">
    <location>
        <begin position="1"/>
        <end position="53"/>
    </location>
</feature>
<dbReference type="PANTHER" id="PTHR34554">
    <property type="entry name" value="RGS1-HXK1-INTERACTING PROTEIN 1"/>
    <property type="match status" value="1"/>
</dbReference>
<dbReference type="InterPro" id="IPR053284">
    <property type="entry name" value="RGS1-HXK1_interactor"/>
</dbReference>
<feature type="non-terminal residue" evidence="3">
    <location>
        <position position="1"/>
    </location>
</feature>
<keyword evidence="4" id="KW-1185">Reference proteome</keyword>
<accession>A0A6A4LWB5</accession>
<sequence length="351" mass="39462">MGEEGSEASGIVGGESSLSSGSVNRPPPEQEEPTPLHHHHQLQPQEEEEGISSTSWKSYISEDLPRTVVQSTDSAIRSARSLQHTSQTHFRTLRVSQTLGRSSSHRMDQSMIGKEEDIVLQCLILDFIPEIGSHYRTYEVAFFSRVKDGLMDAKEHPFVAGGVAVTASLLLMRGSRRFLFRHTFGRLQSEEAQFVRAEKHVKELNLSVDLMKNESRKLLERAALAEKDMRHGQSELMNAGTQIQRLARSVYKVEVQSSDYACRFITFSADLMDGLRELPGREALRLRAEASTMSFSHLQCRSHIFLPFLVLLHTLNLSLCGQVASLASHLRQERVAMNRRVLKISELGIPV</sequence>
<dbReference type="OrthoDB" id="1914410at2759"/>
<comment type="caution">
    <text evidence="3">The sequence shown here is derived from an EMBL/GenBank/DDBJ whole genome shotgun (WGS) entry which is preliminary data.</text>
</comment>
<dbReference type="AlphaFoldDB" id="A0A6A4LWB5"/>
<dbReference type="PANTHER" id="PTHR34554:SF2">
    <property type="entry name" value="RGS1-HXK1-INTERACTING PROTEIN 1"/>
    <property type="match status" value="1"/>
</dbReference>
<evidence type="ECO:0000256" key="2">
    <source>
        <dbReference type="SAM" id="MobiDB-lite"/>
    </source>
</evidence>
<gene>
    <name evidence="3" type="ORF">C3L33_05732</name>
</gene>